<feature type="region of interest" description="Disordered" evidence="1">
    <location>
        <begin position="1"/>
        <end position="154"/>
    </location>
</feature>
<evidence type="ECO:0000313" key="3">
    <source>
        <dbReference type="Proteomes" id="UP000054558"/>
    </source>
</evidence>
<protein>
    <submittedName>
        <fullName evidence="2">Uncharacterized protein</fullName>
    </submittedName>
</protein>
<keyword evidence="3" id="KW-1185">Reference proteome</keyword>
<sequence>MKDYDSGDERNGHEEDGPKKKKKKKKKEKGERHHREDRGRDDSDSDEPQDSWRGREPWGGHGAPPFWEGSESWGRGGHMFGPRGPPGEFGGARGGPRGDFAPGMFPPGEEAFRRGFMGPPEMGPNGMPLAPSEGGVSAAPPAREWHRLGGLDEG</sequence>
<dbReference type="AlphaFoldDB" id="A0A1Y1I8Z8"/>
<feature type="compositionally biased region" description="Gly residues" evidence="1">
    <location>
        <begin position="87"/>
        <end position="97"/>
    </location>
</feature>
<feature type="compositionally biased region" description="Basic and acidic residues" evidence="1">
    <location>
        <begin position="28"/>
        <end position="42"/>
    </location>
</feature>
<proteinExistence type="predicted"/>
<evidence type="ECO:0000256" key="1">
    <source>
        <dbReference type="SAM" id="MobiDB-lite"/>
    </source>
</evidence>
<accession>A0A1Y1I8Z8</accession>
<gene>
    <name evidence="2" type="ORF">KFL_003540070</name>
</gene>
<reference evidence="2 3" key="1">
    <citation type="journal article" date="2014" name="Nat. Commun.">
        <title>Klebsormidium flaccidum genome reveals primary factors for plant terrestrial adaptation.</title>
        <authorList>
            <person name="Hori K."/>
            <person name="Maruyama F."/>
            <person name="Fujisawa T."/>
            <person name="Togashi T."/>
            <person name="Yamamoto N."/>
            <person name="Seo M."/>
            <person name="Sato S."/>
            <person name="Yamada T."/>
            <person name="Mori H."/>
            <person name="Tajima N."/>
            <person name="Moriyama T."/>
            <person name="Ikeuchi M."/>
            <person name="Watanabe M."/>
            <person name="Wada H."/>
            <person name="Kobayashi K."/>
            <person name="Saito M."/>
            <person name="Masuda T."/>
            <person name="Sasaki-Sekimoto Y."/>
            <person name="Mashiguchi K."/>
            <person name="Awai K."/>
            <person name="Shimojima M."/>
            <person name="Masuda S."/>
            <person name="Iwai M."/>
            <person name="Nobusawa T."/>
            <person name="Narise T."/>
            <person name="Kondo S."/>
            <person name="Saito H."/>
            <person name="Sato R."/>
            <person name="Murakawa M."/>
            <person name="Ihara Y."/>
            <person name="Oshima-Yamada Y."/>
            <person name="Ohtaka K."/>
            <person name="Satoh M."/>
            <person name="Sonobe K."/>
            <person name="Ishii M."/>
            <person name="Ohtani R."/>
            <person name="Kanamori-Sato M."/>
            <person name="Honoki R."/>
            <person name="Miyazaki D."/>
            <person name="Mochizuki H."/>
            <person name="Umetsu J."/>
            <person name="Higashi K."/>
            <person name="Shibata D."/>
            <person name="Kamiya Y."/>
            <person name="Sato N."/>
            <person name="Nakamura Y."/>
            <person name="Tabata S."/>
            <person name="Ida S."/>
            <person name="Kurokawa K."/>
            <person name="Ohta H."/>
        </authorList>
    </citation>
    <scope>NUCLEOTIDE SEQUENCE [LARGE SCALE GENOMIC DNA]</scope>
    <source>
        <strain evidence="2 3">NIES-2285</strain>
    </source>
</reference>
<name>A0A1Y1I8Z8_KLENI</name>
<evidence type="ECO:0000313" key="2">
    <source>
        <dbReference type="EMBL" id="GAQ87454.1"/>
    </source>
</evidence>
<feature type="compositionally biased region" description="Basic and acidic residues" evidence="1">
    <location>
        <begin position="1"/>
        <end position="18"/>
    </location>
</feature>
<organism evidence="2 3">
    <name type="scientific">Klebsormidium nitens</name>
    <name type="common">Green alga</name>
    <name type="synonym">Ulothrix nitens</name>
    <dbReference type="NCBI Taxonomy" id="105231"/>
    <lineage>
        <taxon>Eukaryota</taxon>
        <taxon>Viridiplantae</taxon>
        <taxon>Streptophyta</taxon>
        <taxon>Klebsormidiophyceae</taxon>
        <taxon>Klebsormidiales</taxon>
        <taxon>Klebsormidiaceae</taxon>
        <taxon>Klebsormidium</taxon>
    </lineage>
</organism>
<feature type="compositionally biased region" description="Low complexity" evidence="1">
    <location>
        <begin position="115"/>
        <end position="128"/>
    </location>
</feature>
<feature type="compositionally biased region" description="Basic and acidic residues" evidence="1">
    <location>
        <begin position="143"/>
        <end position="154"/>
    </location>
</feature>
<dbReference type="EMBL" id="DF237303">
    <property type="protein sequence ID" value="GAQ87454.1"/>
    <property type="molecule type" value="Genomic_DNA"/>
</dbReference>
<dbReference type="Proteomes" id="UP000054558">
    <property type="component" value="Unassembled WGS sequence"/>
</dbReference>